<dbReference type="Proteomes" id="UP000591131">
    <property type="component" value="Unassembled WGS sequence"/>
</dbReference>
<keyword evidence="2" id="KW-1185">Reference proteome</keyword>
<evidence type="ECO:0000313" key="1">
    <source>
        <dbReference type="EMBL" id="KAF4674245.1"/>
    </source>
</evidence>
<dbReference type="AlphaFoldDB" id="A0A7J6MRP5"/>
<dbReference type="EMBL" id="JAAPAO010000067">
    <property type="protein sequence ID" value="KAF4674245.1"/>
    <property type="molecule type" value="Genomic_DNA"/>
</dbReference>
<gene>
    <name evidence="1" type="ORF">FOL47_009525</name>
</gene>
<sequence>MALVACGDAQLNGVSFMLRYSPNGNFVASINVAFLPFQPGRVPPQVLFLIDTEEFAFHIRLGYDMNDDTITFDWHDQDRLELINEFNDQHIAGLNLGRTALRQAAWLDGPARLVLDLGDPGNVIALPANHLYPAIVCAR</sequence>
<protein>
    <submittedName>
        <fullName evidence="1">Uncharacterized protein</fullName>
    </submittedName>
</protein>
<comment type="caution">
    <text evidence="1">The sequence shown here is derived from an EMBL/GenBank/DDBJ whole genome shotgun (WGS) entry which is preliminary data.</text>
</comment>
<evidence type="ECO:0000313" key="2">
    <source>
        <dbReference type="Proteomes" id="UP000591131"/>
    </source>
</evidence>
<accession>A0A7J6MRP5</accession>
<proteinExistence type="predicted"/>
<organism evidence="1 2">
    <name type="scientific">Perkinsus chesapeaki</name>
    <name type="common">Clam parasite</name>
    <name type="synonym">Perkinsus andrewsi</name>
    <dbReference type="NCBI Taxonomy" id="330153"/>
    <lineage>
        <taxon>Eukaryota</taxon>
        <taxon>Sar</taxon>
        <taxon>Alveolata</taxon>
        <taxon>Perkinsozoa</taxon>
        <taxon>Perkinsea</taxon>
        <taxon>Perkinsida</taxon>
        <taxon>Perkinsidae</taxon>
        <taxon>Perkinsus</taxon>
    </lineage>
</organism>
<name>A0A7J6MRP5_PERCH</name>
<reference evidence="1 2" key="1">
    <citation type="submission" date="2020-04" db="EMBL/GenBank/DDBJ databases">
        <title>Perkinsus chesapeaki whole genome sequence.</title>
        <authorList>
            <person name="Bogema D.R."/>
        </authorList>
    </citation>
    <scope>NUCLEOTIDE SEQUENCE [LARGE SCALE GENOMIC DNA]</scope>
    <source>
        <strain evidence="1">ATCC PRA-425</strain>
    </source>
</reference>